<feature type="compositionally biased region" description="Polar residues" evidence="1">
    <location>
        <begin position="32"/>
        <end position="42"/>
    </location>
</feature>
<sequence>MQQMLGEPGSYPAFSPSSLSSPPLFPQPQLPNSGTTPTSTPAFLSRFPRSLSSLSLGTKKKSIDSKEISSPTAATLFGSPECLSPTDGLGGPFAGGGLTSAVGGGTPTKTKKYSASSAADHHHHHHLHGNHHHMNRSGHFGGSGKQQQHTNSDIPPPLPQRNNIPKKSEDMVDMMMVGSRRNILVSDLDHQLVGQDTSSLHSAGSSGSASSKASSGGGKSSRGKKKNGGSHNTNNSSSSSSNGGNNKNSNANNNTAMESPIGDANMTTGSMAATATSTTELQAEPPPLPPRQPGMLEVVNQNLIMNSDNNAGSNCTNNSITGPANGNNNNGSSGVGGRGSIEMRPPPNSINTLMNYPLITTCTSVRDNMAAAFPLSYRPNIVHQMQQHQQTTVSSQETVSRNAEEE</sequence>
<feature type="region of interest" description="Disordered" evidence="1">
    <location>
        <begin position="195"/>
        <end position="294"/>
    </location>
</feature>
<accession>A0A182SEQ1</accession>
<evidence type="ECO:0000256" key="1">
    <source>
        <dbReference type="SAM" id="MobiDB-lite"/>
    </source>
</evidence>
<feature type="region of interest" description="Disordered" evidence="1">
    <location>
        <begin position="1"/>
        <end position="69"/>
    </location>
</feature>
<dbReference type="EnsemblMetazoa" id="AMAM005282-RA">
    <property type="protein sequence ID" value="AMAM005282-PA"/>
    <property type="gene ID" value="AMAM005282"/>
</dbReference>
<organism evidence="2 3">
    <name type="scientific">Anopheles maculatus</name>
    <dbReference type="NCBI Taxonomy" id="74869"/>
    <lineage>
        <taxon>Eukaryota</taxon>
        <taxon>Metazoa</taxon>
        <taxon>Ecdysozoa</taxon>
        <taxon>Arthropoda</taxon>
        <taxon>Hexapoda</taxon>
        <taxon>Insecta</taxon>
        <taxon>Pterygota</taxon>
        <taxon>Neoptera</taxon>
        <taxon>Endopterygota</taxon>
        <taxon>Diptera</taxon>
        <taxon>Nematocera</taxon>
        <taxon>Culicoidea</taxon>
        <taxon>Culicidae</taxon>
        <taxon>Anophelinae</taxon>
        <taxon>Anopheles</taxon>
        <taxon>Anopheles maculatus group</taxon>
    </lineage>
</organism>
<proteinExistence type="predicted"/>
<keyword evidence="3" id="KW-1185">Reference proteome</keyword>
<feature type="compositionally biased region" description="Low complexity" evidence="1">
    <location>
        <begin position="198"/>
        <end position="214"/>
    </location>
</feature>
<reference evidence="2" key="2">
    <citation type="submission" date="2020-05" db="UniProtKB">
        <authorList>
            <consortium name="EnsemblMetazoa"/>
        </authorList>
    </citation>
    <scope>IDENTIFICATION</scope>
    <source>
        <strain evidence="2">maculatus3</strain>
    </source>
</reference>
<reference evidence="3" key="1">
    <citation type="submission" date="2013-09" db="EMBL/GenBank/DDBJ databases">
        <title>The Genome Sequence of Anopheles maculatus species B.</title>
        <authorList>
            <consortium name="The Broad Institute Genomics Platform"/>
            <person name="Neafsey D.E."/>
            <person name="Besansky N."/>
            <person name="Howell P."/>
            <person name="Walton C."/>
            <person name="Young S.K."/>
            <person name="Zeng Q."/>
            <person name="Gargeya S."/>
            <person name="Fitzgerald M."/>
            <person name="Haas B."/>
            <person name="Abouelleil A."/>
            <person name="Allen A.W."/>
            <person name="Alvarado L."/>
            <person name="Arachchi H.M."/>
            <person name="Berlin A.M."/>
            <person name="Chapman S.B."/>
            <person name="Gainer-Dewar J."/>
            <person name="Goldberg J."/>
            <person name="Griggs A."/>
            <person name="Gujja S."/>
            <person name="Hansen M."/>
            <person name="Howarth C."/>
            <person name="Imamovic A."/>
            <person name="Ireland A."/>
            <person name="Larimer J."/>
            <person name="McCowan C."/>
            <person name="Murphy C."/>
            <person name="Pearson M."/>
            <person name="Poon T.W."/>
            <person name="Priest M."/>
            <person name="Roberts A."/>
            <person name="Saif S."/>
            <person name="Shea T."/>
            <person name="Sisk P."/>
            <person name="Sykes S."/>
            <person name="Wortman J."/>
            <person name="Nusbaum C."/>
            <person name="Birren B."/>
        </authorList>
    </citation>
    <scope>NUCLEOTIDE SEQUENCE [LARGE SCALE GENOMIC DNA]</scope>
    <source>
        <strain evidence="3">maculatus3</strain>
    </source>
</reference>
<dbReference type="VEuPathDB" id="VectorBase:AMAM005282"/>
<protein>
    <submittedName>
        <fullName evidence="2">Uncharacterized protein</fullName>
    </submittedName>
</protein>
<feature type="compositionally biased region" description="Low complexity" evidence="1">
    <location>
        <begin position="229"/>
        <end position="254"/>
    </location>
</feature>
<feature type="region of interest" description="Disordered" evidence="1">
    <location>
        <begin position="387"/>
        <end position="406"/>
    </location>
</feature>
<feature type="compositionally biased region" description="Basic residues" evidence="1">
    <location>
        <begin position="121"/>
        <end position="136"/>
    </location>
</feature>
<feature type="compositionally biased region" description="Low complexity" evidence="1">
    <location>
        <begin position="387"/>
        <end position="400"/>
    </location>
</feature>
<feature type="region of interest" description="Disordered" evidence="1">
    <location>
        <begin position="100"/>
        <end position="165"/>
    </location>
</feature>
<feature type="region of interest" description="Disordered" evidence="1">
    <location>
        <begin position="316"/>
        <end position="340"/>
    </location>
</feature>
<name>A0A182SEQ1_9DIPT</name>
<evidence type="ECO:0000313" key="3">
    <source>
        <dbReference type="Proteomes" id="UP000075901"/>
    </source>
</evidence>
<feature type="compositionally biased region" description="Low complexity" evidence="1">
    <location>
        <begin position="266"/>
        <end position="279"/>
    </location>
</feature>
<dbReference type="Proteomes" id="UP000075901">
    <property type="component" value="Unassembled WGS sequence"/>
</dbReference>
<feature type="compositionally biased region" description="Low complexity" evidence="1">
    <location>
        <begin position="43"/>
        <end position="57"/>
    </location>
</feature>
<dbReference type="AlphaFoldDB" id="A0A182SEQ1"/>
<feature type="compositionally biased region" description="Low complexity" evidence="1">
    <location>
        <begin position="317"/>
        <end position="332"/>
    </location>
</feature>
<evidence type="ECO:0000313" key="2">
    <source>
        <dbReference type="EnsemblMetazoa" id="AMAM005282-PA"/>
    </source>
</evidence>